<keyword evidence="6" id="KW-1185">Reference proteome</keyword>
<evidence type="ECO:0000256" key="3">
    <source>
        <dbReference type="SAM" id="MobiDB-lite"/>
    </source>
</evidence>
<dbReference type="AlphaFoldDB" id="A0A8C4EF52"/>
<feature type="coiled-coil region" evidence="2">
    <location>
        <begin position="57"/>
        <end position="134"/>
    </location>
</feature>
<organism evidence="5 6">
    <name type="scientific">Dicentrarchus labrax</name>
    <name type="common">European seabass</name>
    <name type="synonym">Morone labrax</name>
    <dbReference type="NCBI Taxonomy" id="13489"/>
    <lineage>
        <taxon>Eukaryota</taxon>
        <taxon>Metazoa</taxon>
        <taxon>Chordata</taxon>
        <taxon>Craniata</taxon>
        <taxon>Vertebrata</taxon>
        <taxon>Euteleostomi</taxon>
        <taxon>Actinopterygii</taxon>
        <taxon>Neopterygii</taxon>
        <taxon>Teleostei</taxon>
        <taxon>Neoteleostei</taxon>
        <taxon>Acanthomorphata</taxon>
        <taxon>Eupercaria</taxon>
        <taxon>Moronidae</taxon>
        <taxon>Dicentrarchus</taxon>
    </lineage>
</organism>
<feature type="domain" description="Protein FAM184A/B N-terminal" evidence="4">
    <location>
        <begin position="1"/>
        <end position="144"/>
    </location>
</feature>
<name>A0A8C4EF52_DICLA</name>
<dbReference type="GeneTree" id="ENSGT00530000063669"/>
<accession>A0A8C4EF52</accession>
<feature type="coiled-coil region" evidence="2">
    <location>
        <begin position="649"/>
        <end position="774"/>
    </location>
</feature>
<dbReference type="PANTHER" id="PTHR18870">
    <property type="entry name" value="PROTEIN TAG-278-RELATED"/>
    <property type="match status" value="1"/>
</dbReference>
<evidence type="ECO:0000256" key="2">
    <source>
        <dbReference type="SAM" id="Coils"/>
    </source>
</evidence>
<feature type="coiled-coil region" evidence="2">
    <location>
        <begin position="365"/>
        <end position="488"/>
    </location>
</feature>
<evidence type="ECO:0000313" key="5">
    <source>
        <dbReference type="Ensembl" id="ENSDLAP00005015788.2"/>
    </source>
</evidence>
<evidence type="ECO:0000259" key="4">
    <source>
        <dbReference type="Pfam" id="PF15665"/>
    </source>
</evidence>
<gene>
    <name evidence="5" type="primary">fam184ab</name>
</gene>
<feature type="compositionally biased region" description="Basic and acidic residues" evidence="3">
    <location>
        <begin position="324"/>
        <end position="347"/>
    </location>
</feature>
<dbReference type="Proteomes" id="UP000694389">
    <property type="component" value="Unassembled WGS sequence"/>
</dbReference>
<reference evidence="5" key="2">
    <citation type="submission" date="2025-09" db="UniProtKB">
        <authorList>
            <consortium name="Ensembl"/>
        </authorList>
    </citation>
    <scope>IDENTIFICATION</scope>
</reference>
<feature type="region of interest" description="Disordered" evidence="3">
    <location>
        <begin position="863"/>
        <end position="901"/>
    </location>
</feature>
<sequence>MKRQALAEFESYRQRVEDMQLCTEAQHTQRVVSMSREVEEMRRSFEEKLRTFSQAQTQFEQEKRAALEELKAQHRQEIQELLRSHQSQNANYSKDQEKLGQLHKAEVDSLTERVEELKQDKKRLVEEYEAKLSKAQAFYERELEAMKRTQQLTADNLLAWKRTEAELRREFQTQEAALQKTLGKLRAELARVTDEARENREKSHKLQASLAVAETNVKDLNKQLDEVTQNSEIVEIRQKEAECELEAARDRVQQQATEILLKASQISSLQATQMTQEAAIRDLDNERSRLKDKVLRMEEERESLQRQCQALDERQKQQLQSLEKVSEKASHEKEMSNVRARSEDEASQMKESQARALEEVGKKHRVTLENALNNAEKDKNRLLAELEQQFERERLSLEEQKTLLRQQLDELRDELTSKLTAANEEVTRLQQEVQQGEQDIGTAEGQISTLKEAQDKLLEELDATRARLRETSNLLTALQGELETQKRQHEAKLITTKEEEKHKMDKMALELELKWTETLRQECKKLREELREEHEEDKASALVQLAQSKEQEMSNARESWQRKVEDLLEQISLLKQSLEMQLSQSQSSLQQLQHQFSQEREHLRMQLDELQTEHQRRQQRLQEVHCCSMQDMEHARQRDLKERLRHHHHAELQSLREAHRQSIETLKQQSEQELQTLRFELEDEGKAMLASLRSELNHIHASAIEHLRQTHQQESAAAKKELEKTLENNRTQERELLGRITELQEEVSRRKNHIAQLDHQIHTLNENISTLTKELELKGKEVLKIRSEANQQIRLEGTEEKFRNRESRHEDLQIIAELKDMVSERESLVKKLVQKRKNEKTAASRFSSSSNVRAMEAAGVGVGMPSRLEPIPNSPLHHLELNSNKPLPPPTPPTEPKKFMR</sequence>
<dbReference type="Ensembl" id="ENSDLAT00005017106.2">
    <property type="protein sequence ID" value="ENSDLAP00005015788.2"/>
    <property type="gene ID" value="ENSDLAG00005007542.2"/>
</dbReference>
<keyword evidence="1 2" id="KW-0175">Coiled coil</keyword>
<dbReference type="InterPro" id="IPR039478">
    <property type="entry name" value="FAM184A/B_N"/>
</dbReference>
<proteinExistence type="predicted"/>
<evidence type="ECO:0000313" key="6">
    <source>
        <dbReference type="Proteomes" id="UP000694389"/>
    </source>
</evidence>
<feature type="region of interest" description="Disordered" evidence="3">
    <location>
        <begin position="317"/>
        <end position="347"/>
    </location>
</feature>
<dbReference type="Pfam" id="PF15665">
    <property type="entry name" value="FAM184"/>
    <property type="match status" value="1"/>
</dbReference>
<dbReference type="PANTHER" id="PTHR18870:SF7">
    <property type="entry name" value="PROTEIN FAM184A"/>
    <property type="match status" value="1"/>
</dbReference>
<protein>
    <submittedName>
        <fullName evidence="5">Family with sequence similarity 184 member Ab</fullName>
    </submittedName>
</protein>
<feature type="coiled-coil region" evidence="2">
    <location>
        <begin position="516"/>
        <end position="620"/>
    </location>
</feature>
<reference evidence="5" key="1">
    <citation type="submission" date="2025-08" db="UniProtKB">
        <authorList>
            <consortium name="Ensembl"/>
        </authorList>
    </citation>
    <scope>IDENTIFICATION</scope>
</reference>
<evidence type="ECO:0000256" key="1">
    <source>
        <dbReference type="ARBA" id="ARBA00023054"/>
    </source>
</evidence>